<feature type="transmembrane region" description="Helical" evidence="1">
    <location>
        <begin position="70"/>
        <end position="94"/>
    </location>
</feature>
<sequence length="95" mass="11169">MFCGSVSHQMAYQRSTSNLTYSFMELIINMTPNFVIQLWIVMAIGIILIMSMLCRIVIPNLHGRLLQKPQLISLHLIFRILFSFHWLMKILIFVK</sequence>
<keyword evidence="1" id="KW-0812">Transmembrane</keyword>
<keyword evidence="1" id="KW-1133">Transmembrane helix</keyword>
<reference evidence="4" key="1">
    <citation type="submission" date="2016-06" db="UniProtKB">
        <authorList>
            <consortium name="WormBaseParasite"/>
        </authorList>
    </citation>
    <scope>IDENTIFICATION</scope>
</reference>
<dbReference type="AlphaFoldDB" id="A0A183L5F8"/>
<evidence type="ECO:0000256" key="1">
    <source>
        <dbReference type="SAM" id="Phobius"/>
    </source>
</evidence>
<accession>A0A183L5F8</accession>
<feature type="transmembrane region" description="Helical" evidence="1">
    <location>
        <begin position="34"/>
        <end position="58"/>
    </location>
</feature>
<name>A0A183L5F8_9TREM</name>
<organism evidence="4">
    <name type="scientific">Schistosoma curassoni</name>
    <dbReference type="NCBI Taxonomy" id="6186"/>
    <lineage>
        <taxon>Eukaryota</taxon>
        <taxon>Metazoa</taxon>
        <taxon>Spiralia</taxon>
        <taxon>Lophotrochozoa</taxon>
        <taxon>Platyhelminthes</taxon>
        <taxon>Trematoda</taxon>
        <taxon>Digenea</taxon>
        <taxon>Strigeidida</taxon>
        <taxon>Schistosomatoidea</taxon>
        <taxon>Schistosomatidae</taxon>
        <taxon>Schistosoma</taxon>
    </lineage>
</organism>
<protein>
    <submittedName>
        <fullName evidence="2 4">Uncharacterized protein</fullName>
    </submittedName>
</protein>
<dbReference type="EMBL" id="UZAK01049871">
    <property type="protein sequence ID" value="VDP79382.1"/>
    <property type="molecule type" value="Genomic_DNA"/>
</dbReference>
<gene>
    <name evidence="2" type="ORF">SCUD_LOCUS22573</name>
</gene>
<keyword evidence="3" id="KW-1185">Reference proteome</keyword>
<evidence type="ECO:0000313" key="3">
    <source>
        <dbReference type="Proteomes" id="UP000279833"/>
    </source>
</evidence>
<proteinExistence type="predicted"/>
<dbReference type="WBParaSite" id="SCUD_0002257601-mRNA-1">
    <property type="protein sequence ID" value="SCUD_0002257601-mRNA-1"/>
    <property type="gene ID" value="SCUD_0002257601"/>
</dbReference>
<keyword evidence="1" id="KW-0472">Membrane</keyword>
<evidence type="ECO:0000313" key="4">
    <source>
        <dbReference type="WBParaSite" id="SCUD_0002257601-mRNA-1"/>
    </source>
</evidence>
<reference evidence="2 3" key="2">
    <citation type="submission" date="2018-11" db="EMBL/GenBank/DDBJ databases">
        <authorList>
            <consortium name="Pathogen Informatics"/>
        </authorList>
    </citation>
    <scope>NUCLEOTIDE SEQUENCE [LARGE SCALE GENOMIC DNA]</scope>
    <source>
        <strain evidence="2">Dakar</strain>
        <strain evidence="3">Dakar, Senegal</strain>
    </source>
</reference>
<dbReference type="Proteomes" id="UP000279833">
    <property type="component" value="Unassembled WGS sequence"/>
</dbReference>
<evidence type="ECO:0000313" key="2">
    <source>
        <dbReference type="EMBL" id="VDP79382.1"/>
    </source>
</evidence>